<dbReference type="PANTHER" id="PTHR30344">
    <property type="entry name" value="6-PHOSPHOGLUCONOLACTONASE-RELATED"/>
    <property type="match status" value="1"/>
</dbReference>
<dbReference type="PROSITE" id="PS51257">
    <property type="entry name" value="PROKAR_LIPOPROTEIN"/>
    <property type="match status" value="1"/>
</dbReference>
<comment type="similarity">
    <text evidence="1">Belongs to the cycloisomerase 2 family.</text>
</comment>
<dbReference type="PANTHER" id="PTHR30344:SF1">
    <property type="entry name" value="6-PHOSPHOGLUCONOLACTONASE"/>
    <property type="match status" value="1"/>
</dbReference>
<comment type="caution">
    <text evidence="3">The sequence shown here is derived from an EMBL/GenBank/DDBJ whole genome shotgun (WGS) entry which is preliminary data.</text>
</comment>
<dbReference type="GO" id="GO:0005829">
    <property type="term" value="C:cytosol"/>
    <property type="evidence" value="ECO:0007669"/>
    <property type="project" value="TreeGrafter"/>
</dbReference>
<accession>A0AAP6EDP7</accession>
<dbReference type="EMBL" id="JARAWC010000001">
    <property type="protein sequence ID" value="MDX2958385.1"/>
    <property type="molecule type" value="Genomic_DNA"/>
</dbReference>
<organism evidence="3 6">
    <name type="scientific">Streptomyces acidiscabies</name>
    <dbReference type="NCBI Taxonomy" id="42234"/>
    <lineage>
        <taxon>Bacteria</taxon>
        <taxon>Bacillati</taxon>
        <taxon>Actinomycetota</taxon>
        <taxon>Actinomycetes</taxon>
        <taxon>Kitasatosporales</taxon>
        <taxon>Streptomycetaceae</taxon>
        <taxon>Streptomyces</taxon>
    </lineage>
</organism>
<evidence type="ECO:0000313" key="4">
    <source>
        <dbReference type="EMBL" id="MDX3018752.1"/>
    </source>
</evidence>
<evidence type="ECO:0000256" key="2">
    <source>
        <dbReference type="SAM" id="MobiDB-lite"/>
    </source>
</evidence>
<dbReference type="InterPro" id="IPR019405">
    <property type="entry name" value="Lactonase_7-beta_prop"/>
</dbReference>
<keyword evidence="5" id="KW-1185">Reference proteome</keyword>
<feature type="region of interest" description="Disordered" evidence="2">
    <location>
        <begin position="184"/>
        <end position="214"/>
    </location>
</feature>
<evidence type="ECO:0000313" key="6">
    <source>
        <dbReference type="Proteomes" id="UP001282288"/>
    </source>
</evidence>
<name>A0AAP6EDP7_9ACTN</name>
<dbReference type="GO" id="GO:0017057">
    <property type="term" value="F:6-phosphogluconolactonase activity"/>
    <property type="evidence" value="ECO:0007669"/>
    <property type="project" value="TreeGrafter"/>
</dbReference>
<sequence>MGGGWSRRRFAGVFGAVVGGGVVGCAGEGQEALAEGVAGKTGSVGGSGSGGTSVASTPSGSPSPAAEGPRPLYVGTYTSQDGGGEGIGFASYHPVTGEITSGRTVTGVPDPSFLAVHPDGRTLYAVNEQEQGAVTAVRIADGQVLGSRGTGGRHPCHLSVHPSGKWLLSADYGSGSVAVHPIGDGGELGERTQSVTHDSPAPGPGQEGPHAHQIVTTPDGRHVLAVDLGTDTVYTYRLDATAGTLTEVSRAQTRSGAGPRHLVFHPGGRYAYLANELDDTIAVCAYDVESGRLTIGEPQSTGSKTRPTYPSQPVVTPDGSYVYLANRGDNTLARYGVEADGARLRLLDTVKVGGDFPRHVSLSPDGRLLFASNQRSGSITVFHVNPTTGTLTPTTTPYASPIPVCALPL</sequence>
<reference evidence="3 5" key="1">
    <citation type="journal article" date="2023" name="Microb. Genom.">
        <title>Mesoterricola silvestris gen. nov., sp. nov., Mesoterricola sediminis sp. nov., Geothrix oryzae sp. nov., Geothrix edaphica sp. nov., Geothrix rubra sp. nov., and Geothrix limicola sp. nov., six novel members of Acidobacteriota isolated from soils.</title>
        <authorList>
            <person name="Weisberg A.J."/>
            <person name="Pearce E."/>
            <person name="Kramer C.G."/>
            <person name="Chang J.H."/>
            <person name="Clarke C.R."/>
        </authorList>
    </citation>
    <scope>NUCLEOTIDE SEQUENCE</scope>
    <source>
        <strain evidence="4 5">NB05-1H</strain>
        <strain evidence="3">NRRL_B-16521</strain>
    </source>
</reference>
<protein>
    <submittedName>
        <fullName evidence="3">Lactonase family protein</fullName>
    </submittedName>
</protein>
<dbReference type="EMBL" id="JARAWP010000006">
    <property type="protein sequence ID" value="MDX3018752.1"/>
    <property type="molecule type" value="Genomic_DNA"/>
</dbReference>
<dbReference type="SUPFAM" id="SSF51004">
    <property type="entry name" value="C-terminal (heme d1) domain of cytochrome cd1-nitrite reductase"/>
    <property type="match status" value="1"/>
</dbReference>
<dbReference type="Pfam" id="PF10282">
    <property type="entry name" value="Lactonase"/>
    <property type="match status" value="1"/>
</dbReference>
<evidence type="ECO:0000313" key="3">
    <source>
        <dbReference type="EMBL" id="MDX2958385.1"/>
    </source>
</evidence>
<dbReference type="InterPro" id="IPR050282">
    <property type="entry name" value="Cycloisomerase_2"/>
</dbReference>
<dbReference type="InterPro" id="IPR015943">
    <property type="entry name" value="WD40/YVTN_repeat-like_dom_sf"/>
</dbReference>
<feature type="compositionally biased region" description="Gly residues" evidence="2">
    <location>
        <begin position="42"/>
        <end position="51"/>
    </location>
</feature>
<feature type="region of interest" description="Disordered" evidence="2">
    <location>
        <begin position="41"/>
        <end position="73"/>
    </location>
</feature>
<dbReference type="Gene3D" id="2.130.10.10">
    <property type="entry name" value="YVTN repeat-like/Quinoprotein amine dehydrogenase"/>
    <property type="match status" value="1"/>
</dbReference>
<gene>
    <name evidence="3" type="ORF">PV399_01430</name>
    <name evidence="4" type="ORF">PV666_12740</name>
</gene>
<dbReference type="AlphaFoldDB" id="A0AAP6EDP7"/>
<feature type="compositionally biased region" description="Low complexity" evidence="2">
    <location>
        <begin position="52"/>
        <end position="65"/>
    </location>
</feature>
<dbReference type="Proteomes" id="UP001272987">
    <property type="component" value="Unassembled WGS sequence"/>
</dbReference>
<evidence type="ECO:0000256" key="1">
    <source>
        <dbReference type="ARBA" id="ARBA00005564"/>
    </source>
</evidence>
<proteinExistence type="inferred from homology"/>
<dbReference type="Proteomes" id="UP001282288">
    <property type="component" value="Unassembled WGS sequence"/>
</dbReference>
<evidence type="ECO:0000313" key="5">
    <source>
        <dbReference type="Proteomes" id="UP001272987"/>
    </source>
</evidence>
<dbReference type="InterPro" id="IPR011048">
    <property type="entry name" value="Haem_d1_sf"/>
</dbReference>